<dbReference type="GeneID" id="92815238"/>
<protein>
    <recommendedName>
        <fullName evidence="2">Peptidase M28 domain-containing protein</fullName>
    </recommendedName>
</protein>
<evidence type="ECO:0000313" key="4">
    <source>
        <dbReference type="Proteomes" id="UP000006008"/>
    </source>
</evidence>
<dbReference type="PANTHER" id="PTHR12147:SF26">
    <property type="entry name" value="PEPTIDASE M28 DOMAIN-CONTAINING PROTEIN"/>
    <property type="match status" value="1"/>
</dbReference>
<dbReference type="SUPFAM" id="SSF52025">
    <property type="entry name" value="PA domain"/>
    <property type="match status" value="1"/>
</dbReference>
<accession>G5HAR7</accession>
<dbReference type="InterPro" id="IPR045175">
    <property type="entry name" value="M28_fam"/>
</dbReference>
<evidence type="ECO:0000256" key="1">
    <source>
        <dbReference type="SAM" id="SignalP"/>
    </source>
</evidence>
<dbReference type="PATRIC" id="fig|742725.3.peg.1827"/>
<feature type="domain" description="Peptidase M28" evidence="2">
    <location>
        <begin position="226"/>
        <end position="425"/>
    </location>
</feature>
<dbReference type="RefSeq" id="WP_009134538.1">
    <property type="nucleotide sequence ID" value="NZ_CP102250.1"/>
</dbReference>
<keyword evidence="1" id="KW-0732">Signal</keyword>
<dbReference type="InterPro" id="IPR007484">
    <property type="entry name" value="Peptidase_M28"/>
</dbReference>
<comment type="caution">
    <text evidence="3">The sequence shown here is derived from an EMBL/GenBank/DDBJ whole genome shotgun (WGS) entry which is preliminary data.</text>
</comment>
<dbReference type="AlphaFoldDB" id="G5HAR7"/>
<organism evidence="3 4">
    <name type="scientific">Alistipes indistinctus YIT 12060</name>
    <dbReference type="NCBI Taxonomy" id="742725"/>
    <lineage>
        <taxon>Bacteria</taxon>
        <taxon>Pseudomonadati</taxon>
        <taxon>Bacteroidota</taxon>
        <taxon>Bacteroidia</taxon>
        <taxon>Bacteroidales</taxon>
        <taxon>Rikenellaceae</taxon>
        <taxon>Alistipes</taxon>
    </lineage>
</organism>
<evidence type="ECO:0000259" key="2">
    <source>
        <dbReference type="Pfam" id="PF04389"/>
    </source>
</evidence>
<dbReference type="eggNOG" id="COG2234">
    <property type="taxonomic scope" value="Bacteria"/>
</dbReference>
<gene>
    <name evidence="3" type="ORF">HMPREF9450_01732</name>
</gene>
<sequence>MKKQIILLPATLLLALGAVQGQDVKERLKAHVYTLASDEFAGRKPNTHGDTLAANYIREQLKAMPGFKLLAKDGLQEFSYQAYRNLAAEGNTLKAGKRALTLGRDFLPSVTSANGSFSGEVVDMGEGKPRDYAGKDVKGKFVVVHLTPRSYADGSEQRSRETAALQNGAKGILLVGQPLSNLPARWPTKDGFYVAKVTDKAAKELLTKKQMEANVAIDLSTEHTFNVVAKIEAPKANNPEGDVLILGAHYDHMGIEEYEGEPAIFHGADDNASGTAGILELARYISDRRDFLKKDVIVILFGAEERGLKGSRYYAANPVEPLDNVKAMVNIDMMGRMPAEKTLGIRGLGSAYEAPALFASLPNNDNLELVWEFREKGPTDYSSFYDKGIPAFSFGTPHHVDYHKPTDTKERVNYDGMVMVYDYATNLINRLAFEPLRLTYRPQQK</sequence>
<feature type="chain" id="PRO_5003478051" description="Peptidase M28 domain-containing protein" evidence="1">
    <location>
        <begin position="22"/>
        <end position="445"/>
    </location>
</feature>
<keyword evidence="4" id="KW-1185">Reference proteome</keyword>
<name>G5HAR7_9BACT</name>
<feature type="signal peptide" evidence="1">
    <location>
        <begin position="1"/>
        <end position="21"/>
    </location>
</feature>
<dbReference type="Proteomes" id="UP000006008">
    <property type="component" value="Unassembled WGS sequence"/>
</dbReference>
<dbReference type="GO" id="GO:0006508">
    <property type="term" value="P:proteolysis"/>
    <property type="evidence" value="ECO:0007669"/>
    <property type="project" value="InterPro"/>
</dbReference>
<dbReference type="PANTHER" id="PTHR12147">
    <property type="entry name" value="METALLOPEPTIDASE M28 FAMILY MEMBER"/>
    <property type="match status" value="1"/>
</dbReference>
<dbReference type="Gene3D" id="3.50.30.30">
    <property type="match status" value="1"/>
</dbReference>
<dbReference type="Gene3D" id="3.40.630.10">
    <property type="entry name" value="Zn peptidases"/>
    <property type="match status" value="1"/>
</dbReference>
<dbReference type="EMBL" id="ADLD01000013">
    <property type="protein sequence ID" value="EHB91683.1"/>
    <property type="molecule type" value="Genomic_DNA"/>
</dbReference>
<evidence type="ECO:0000313" key="3">
    <source>
        <dbReference type="EMBL" id="EHB91683.1"/>
    </source>
</evidence>
<dbReference type="InterPro" id="IPR046450">
    <property type="entry name" value="PA_dom_sf"/>
</dbReference>
<proteinExistence type="predicted"/>
<dbReference type="GO" id="GO:0008235">
    <property type="term" value="F:metalloexopeptidase activity"/>
    <property type="evidence" value="ECO:0007669"/>
    <property type="project" value="InterPro"/>
</dbReference>
<reference evidence="3 4" key="1">
    <citation type="submission" date="2011-08" db="EMBL/GenBank/DDBJ databases">
        <title>The Genome Sequence of Alistipes indistinctus YIT 12060.</title>
        <authorList>
            <consortium name="The Broad Institute Genome Sequencing Platform"/>
            <person name="Earl A."/>
            <person name="Ward D."/>
            <person name="Feldgarden M."/>
            <person name="Gevers D."/>
            <person name="Morotomi M."/>
            <person name="Young S.K."/>
            <person name="Zeng Q."/>
            <person name="Gargeya S."/>
            <person name="Fitzgerald M."/>
            <person name="Haas B."/>
            <person name="Abouelleil A."/>
            <person name="Alvarado L."/>
            <person name="Arachchi H.M."/>
            <person name="Berlin A."/>
            <person name="Brown A."/>
            <person name="Chapman S.B."/>
            <person name="Chen Z."/>
            <person name="Dunbar C."/>
            <person name="Freedman E."/>
            <person name="Gearin G."/>
            <person name="Gellesch M."/>
            <person name="Goldberg J."/>
            <person name="Griggs A."/>
            <person name="Gujja S."/>
            <person name="Heiman D."/>
            <person name="Howarth C."/>
            <person name="Larson L."/>
            <person name="Lui A."/>
            <person name="MacDonald P.J.P."/>
            <person name="Montmayeur A."/>
            <person name="Murphy C."/>
            <person name="Neiman D."/>
            <person name="Pearson M."/>
            <person name="Priest M."/>
            <person name="Roberts A."/>
            <person name="Saif S."/>
            <person name="Shea T."/>
            <person name="Shenoy N."/>
            <person name="Sisk P."/>
            <person name="Stolte C."/>
            <person name="Sykes S."/>
            <person name="Wortman J."/>
            <person name="Nusbaum C."/>
            <person name="Birren B."/>
        </authorList>
    </citation>
    <scope>NUCLEOTIDE SEQUENCE [LARGE SCALE GENOMIC DNA]</scope>
    <source>
        <strain evidence="3 4">YIT 12060</strain>
    </source>
</reference>
<dbReference type="HOGENOM" id="CLU_019932_2_1_10"/>
<dbReference type="SUPFAM" id="SSF53187">
    <property type="entry name" value="Zn-dependent exopeptidases"/>
    <property type="match status" value="1"/>
</dbReference>
<dbReference type="Pfam" id="PF04389">
    <property type="entry name" value="Peptidase_M28"/>
    <property type="match status" value="1"/>
</dbReference>
<dbReference type="STRING" id="742725.HMPREF9450_01732"/>
<dbReference type="OrthoDB" id="9764939at2"/>